<accession>A0A0D9WDG6</accession>
<dbReference type="Proteomes" id="UP000032180">
    <property type="component" value="Chromosome 5"/>
</dbReference>
<proteinExistence type="predicted"/>
<protein>
    <submittedName>
        <fullName evidence="1">Uncharacterized protein</fullName>
    </submittedName>
</protein>
<dbReference type="PANTHER" id="PTHR36800:SF1">
    <property type="entry name" value="POLYAMINE-MODULATED FACTOR 1-BINDING PROTEIN"/>
    <property type="match status" value="1"/>
</dbReference>
<reference evidence="2" key="2">
    <citation type="submission" date="2013-12" db="EMBL/GenBank/DDBJ databases">
        <authorList>
            <person name="Yu Y."/>
            <person name="Lee S."/>
            <person name="de Baynast K."/>
            <person name="Wissotski M."/>
            <person name="Liu L."/>
            <person name="Talag J."/>
            <person name="Goicoechea J."/>
            <person name="Angelova A."/>
            <person name="Jetty R."/>
            <person name="Kudrna D."/>
            <person name="Golser W."/>
            <person name="Rivera L."/>
            <person name="Zhang J."/>
            <person name="Wing R."/>
        </authorList>
    </citation>
    <scope>NUCLEOTIDE SEQUENCE</scope>
</reference>
<evidence type="ECO:0000313" key="1">
    <source>
        <dbReference type="EnsemblPlants" id="LPERR05G04770.1"/>
    </source>
</evidence>
<dbReference type="Gramene" id="LPERR05G04770.1">
    <property type="protein sequence ID" value="LPERR05G04770.1"/>
    <property type="gene ID" value="LPERR05G04770"/>
</dbReference>
<keyword evidence="2" id="KW-1185">Reference proteome</keyword>
<organism evidence="1 2">
    <name type="scientific">Leersia perrieri</name>
    <dbReference type="NCBI Taxonomy" id="77586"/>
    <lineage>
        <taxon>Eukaryota</taxon>
        <taxon>Viridiplantae</taxon>
        <taxon>Streptophyta</taxon>
        <taxon>Embryophyta</taxon>
        <taxon>Tracheophyta</taxon>
        <taxon>Spermatophyta</taxon>
        <taxon>Magnoliopsida</taxon>
        <taxon>Liliopsida</taxon>
        <taxon>Poales</taxon>
        <taxon>Poaceae</taxon>
        <taxon>BOP clade</taxon>
        <taxon>Oryzoideae</taxon>
        <taxon>Oryzeae</taxon>
        <taxon>Oryzinae</taxon>
        <taxon>Leersia</taxon>
    </lineage>
</organism>
<dbReference type="AlphaFoldDB" id="A0A0D9WDG6"/>
<name>A0A0D9WDG6_9ORYZ</name>
<dbReference type="eggNOG" id="ENOG502S6W2">
    <property type="taxonomic scope" value="Eukaryota"/>
</dbReference>
<dbReference type="EnsemblPlants" id="LPERR05G04770.1">
    <property type="protein sequence ID" value="LPERR05G04770.1"/>
    <property type="gene ID" value="LPERR05G04770"/>
</dbReference>
<evidence type="ECO:0000313" key="2">
    <source>
        <dbReference type="Proteomes" id="UP000032180"/>
    </source>
</evidence>
<dbReference type="PANTHER" id="PTHR36800">
    <property type="entry name" value="POLYAMINE-MODULATED FACTOR 1-BINDING PROTEIN"/>
    <property type="match status" value="1"/>
</dbReference>
<reference evidence="1 2" key="1">
    <citation type="submission" date="2012-08" db="EMBL/GenBank/DDBJ databases">
        <title>Oryza genome evolution.</title>
        <authorList>
            <person name="Wing R.A."/>
        </authorList>
    </citation>
    <scope>NUCLEOTIDE SEQUENCE</scope>
</reference>
<sequence>MAHSPSASVAAAASVGGEDGVMVEAASAEDSGGVESTITALLCDVSQQVQEALQGMLKMTSEIGQCGGEIEAEIERAKEAVAVKGRALDDDRDRFQKAALAVLNILGGGGGAGDGGI</sequence>
<dbReference type="HOGENOM" id="CLU_158880_0_0_1"/>
<reference evidence="1" key="3">
    <citation type="submission" date="2015-04" db="UniProtKB">
        <authorList>
            <consortium name="EnsemblPlants"/>
        </authorList>
    </citation>
    <scope>IDENTIFICATION</scope>
</reference>
<dbReference type="STRING" id="77586.A0A0D9WDG6"/>